<dbReference type="GO" id="GO:0003676">
    <property type="term" value="F:nucleic acid binding"/>
    <property type="evidence" value="ECO:0007669"/>
    <property type="project" value="InterPro"/>
</dbReference>
<dbReference type="InterPro" id="IPR041588">
    <property type="entry name" value="Integrase_H2C2"/>
</dbReference>
<evidence type="ECO:0000313" key="3">
    <source>
        <dbReference type="EMBL" id="CAB3988536.1"/>
    </source>
</evidence>
<dbReference type="InterPro" id="IPR036397">
    <property type="entry name" value="RNaseH_sf"/>
</dbReference>
<dbReference type="OrthoDB" id="407598at2759"/>
<dbReference type="EMBL" id="CACRXK020001339">
    <property type="protein sequence ID" value="CAB3988536.1"/>
    <property type="molecule type" value="Genomic_DNA"/>
</dbReference>
<evidence type="ECO:0000259" key="2">
    <source>
        <dbReference type="PROSITE" id="PS50994"/>
    </source>
</evidence>
<dbReference type="Gene3D" id="1.10.340.70">
    <property type="match status" value="1"/>
</dbReference>
<organism evidence="3 4">
    <name type="scientific">Paramuricea clavata</name>
    <name type="common">Red gorgonian</name>
    <name type="synonym">Violescent sea-whip</name>
    <dbReference type="NCBI Taxonomy" id="317549"/>
    <lineage>
        <taxon>Eukaryota</taxon>
        <taxon>Metazoa</taxon>
        <taxon>Cnidaria</taxon>
        <taxon>Anthozoa</taxon>
        <taxon>Octocorallia</taxon>
        <taxon>Malacalcyonacea</taxon>
        <taxon>Plexauridae</taxon>
        <taxon>Paramuricea</taxon>
    </lineage>
</organism>
<accession>A0A7D9HP27</accession>
<feature type="region of interest" description="Disordered" evidence="1">
    <location>
        <begin position="345"/>
        <end position="388"/>
    </location>
</feature>
<feature type="compositionally biased region" description="Pro residues" evidence="1">
    <location>
        <begin position="352"/>
        <end position="364"/>
    </location>
</feature>
<evidence type="ECO:0000256" key="1">
    <source>
        <dbReference type="SAM" id="MobiDB-lite"/>
    </source>
</evidence>
<sequence>MNTDADTLFRVPEHMSEYMDSCTAETCQDELRVIAQSIQLEDKGKVIWVTSRTHNYTGLHGGDPQSIASSTPQFNLSDIRQAQLKDNVIGKVYSFVNRKQRPTSSQRAAESPDTKLLLHEWPKLFIDKDGVVRRQNNSYDQVVLPRPYHPMAHLGSEHVLRLARDRFYWPWMQSDVEHYVRNICRCVKQRPPRLKTRAPLQPVITTATFELVFIDIVHLEKSSGGYDYILVIVDHFSRYAQAYPTRNKVAVTMAEKLYNDYILRFGFPAKIHHDQGGEYENKLLKTLEVRNLNERGGPGKLRSFGENDIYVVINRKDPESPVYETKLENGKGKNRVLHRNLLLPCDHLPAKNPQPPTPKPPPATLPQQHRQPLRNAAAQDEETSSDEEFSDVVMVSVYLEKRVLSNSETRYQQTRQFLITVITWLWTTILRSLNCNPLPRPKKH</sequence>
<dbReference type="Pfam" id="PF00665">
    <property type="entry name" value="rve"/>
    <property type="match status" value="1"/>
</dbReference>
<dbReference type="PANTHER" id="PTHR37984:SF15">
    <property type="entry name" value="INTEGRASE CATALYTIC DOMAIN-CONTAINING PROTEIN"/>
    <property type="match status" value="1"/>
</dbReference>
<name>A0A7D9HP27_PARCT</name>
<dbReference type="AlphaFoldDB" id="A0A7D9HP27"/>
<feature type="domain" description="Integrase catalytic" evidence="2">
    <location>
        <begin position="198"/>
        <end position="297"/>
    </location>
</feature>
<feature type="compositionally biased region" description="Acidic residues" evidence="1">
    <location>
        <begin position="379"/>
        <end position="388"/>
    </location>
</feature>
<dbReference type="PROSITE" id="PS50994">
    <property type="entry name" value="INTEGRASE"/>
    <property type="match status" value="1"/>
</dbReference>
<dbReference type="SUPFAM" id="SSF53098">
    <property type="entry name" value="Ribonuclease H-like"/>
    <property type="match status" value="1"/>
</dbReference>
<comment type="caution">
    <text evidence="3">The sequence shown here is derived from an EMBL/GenBank/DDBJ whole genome shotgun (WGS) entry which is preliminary data.</text>
</comment>
<dbReference type="GO" id="GO:0015074">
    <property type="term" value="P:DNA integration"/>
    <property type="evidence" value="ECO:0007669"/>
    <property type="project" value="InterPro"/>
</dbReference>
<dbReference type="InterPro" id="IPR050951">
    <property type="entry name" value="Retrovirus_Pol_polyprotein"/>
</dbReference>
<dbReference type="PANTHER" id="PTHR37984">
    <property type="entry name" value="PROTEIN CBG26694"/>
    <property type="match status" value="1"/>
</dbReference>
<proteinExistence type="predicted"/>
<gene>
    <name evidence="3" type="ORF">PACLA_8A029816</name>
</gene>
<dbReference type="Proteomes" id="UP001152795">
    <property type="component" value="Unassembled WGS sequence"/>
</dbReference>
<dbReference type="InterPro" id="IPR001584">
    <property type="entry name" value="Integrase_cat-core"/>
</dbReference>
<dbReference type="Gene3D" id="3.30.420.10">
    <property type="entry name" value="Ribonuclease H-like superfamily/Ribonuclease H"/>
    <property type="match status" value="1"/>
</dbReference>
<dbReference type="InterPro" id="IPR012337">
    <property type="entry name" value="RNaseH-like_sf"/>
</dbReference>
<keyword evidence="4" id="KW-1185">Reference proteome</keyword>
<reference evidence="3" key="1">
    <citation type="submission" date="2020-04" db="EMBL/GenBank/DDBJ databases">
        <authorList>
            <person name="Alioto T."/>
            <person name="Alioto T."/>
            <person name="Gomez Garrido J."/>
        </authorList>
    </citation>
    <scope>NUCLEOTIDE SEQUENCE</scope>
    <source>
        <strain evidence="3">A484AB</strain>
    </source>
</reference>
<evidence type="ECO:0000313" key="4">
    <source>
        <dbReference type="Proteomes" id="UP001152795"/>
    </source>
</evidence>
<dbReference type="Pfam" id="PF17921">
    <property type="entry name" value="Integrase_H2C2"/>
    <property type="match status" value="1"/>
</dbReference>
<protein>
    <submittedName>
        <fullName evidence="3">Retrovirus-related Pol poly from transposon 412, partial</fullName>
    </submittedName>
</protein>